<protein>
    <recommendedName>
        <fullName evidence="2">Endonuclease/exonuclease/phosphatase domain-containing protein</fullName>
    </recommendedName>
</protein>
<dbReference type="InterPro" id="IPR036691">
    <property type="entry name" value="Endo/exonu/phosph_ase_sf"/>
</dbReference>
<dbReference type="AlphaFoldDB" id="A0A6V7PYP6"/>
<organism evidence="1">
    <name type="scientific">Ananas comosus var. bracteatus</name>
    <name type="common">red pineapple</name>
    <dbReference type="NCBI Taxonomy" id="296719"/>
    <lineage>
        <taxon>Eukaryota</taxon>
        <taxon>Viridiplantae</taxon>
        <taxon>Streptophyta</taxon>
        <taxon>Embryophyta</taxon>
        <taxon>Tracheophyta</taxon>
        <taxon>Spermatophyta</taxon>
        <taxon>Magnoliopsida</taxon>
        <taxon>Liliopsida</taxon>
        <taxon>Poales</taxon>
        <taxon>Bromeliaceae</taxon>
        <taxon>Bromelioideae</taxon>
        <taxon>Ananas</taxon>
    </lineage>
</organism>
<dbReference type="PANTHER" id="PTHR33710:SF77">
    <property type="entry name" value="DNASE I-LIKE SUPERFAMILY PROTEIN"/>
    <property type="match status" value="1"/>
</dbReference>
<dbReference type="PANTHER" id="PTHR33710">
    <property type="entry name" value="BNAC02G09200D PROTEIN"/>
    <property type="match status" value="1"/>
</dbReference>
<evidence type="ECO:0008006" key="2">
    <source>
        <dbReference type="Google" id="ProtNLM"/>
    </source>
</evidence>
<name>A0A6V7PYP6_ANACO</name>
<dbReference type="EMBL" id="LR862153">
    <property type="protein sequence ID" value="CAD1835828.1"/>
    <property type="molecule type" value="Genomic_DNA"/>
</dbReference>
<evidence type="ECO:0000313" key="1">
    <source>
        <dbReference type="EMBL" id="CAD1835828.1"/>
    </source>
</evidence>
<sequence>MMVPILSVAPPSVAAIGGPDQAISLSEKGKEVVHRLDRSPTLSAIELPDSVGEVMVSSSKFAALDLIDDLEGNDNVEIHRVIDKVVKEGKLSPRKSQAAAAMLSHSSVGLLDSGMEVLKQRLEFLRSREEPVKQGPSSGPPPTLVCGDFNVITSPEEKLGGRPFKVSEAEDFIEFMDVASLVDVGSRFTWCNNRFGRARVPRSFRFLNVWVAHHSFLDVVREAWSFQSDCRPIKALLLKLKKVKEMLLLWNKDVFGNVVDRAARLVKKGDVQRAQTSHGAWIRFPDRRSMDHRRSLSPWPFASESVLPSQCPGIHPMHDFR</sequence>
<dbReference type="Gene3D" id="3.60.10.10">
    <property type="entry name" value="Endonuclease/exonuclease/phosphatase"/>
    <property type="match status" value="1"/>
</dbReference>
<accession>A0A6V7PYP6</accession>
<gene>
    <name evidence="1" type="ORF">CB5_LOCUS19039</name>
</gene>
<dbReference type="SUPFAM" id="SSF56219">
    <property type="entry name" value="DNase I-like"/>
    <property type="match status" value="1"/>
</dbReference>
<proteinExistence type="predicted"/>
<reference evidence="1" key="1">
    <citation type="submission" date="2020-07" db="EMBL/GenBank/DDBJ databases">
        <authorList>
            <person name="Lin J."/>
        </authorList>
    </citation>
    <scope>NUCLEOTIDE SEQUENCE</scope>
</reference>